<name>A0A0C9VL23_SPHS4</name>
<dbReference type="OrthoDB" id="194443at2759"/>
<gene>
    <name evidence="8" type="ORF">M422DRAFT_50002</name>
</gene>
<dbReference type="CDD" id="cd02440">
    <property type="entry name" value="AdoMet_MTases"/>
    <property type="match status" value="1"/>
</dbReference>
<dbReference type="AlphaFoldDB" id="A0A0C9VL23"/>
<evidence type="ECO:0000256" key="7">
    <source>
        <dbReference type="ARBA" id="ARBA00049790"/>
    </source>
</evidence>
<comment type="similarity">
    <text evidence="2">Belongs to the methyltransferase superfamily. Trimethylguanosine synthase family.</text>
</comment>
<dbReference type="FunFam" id="3.40.50.150:FF:000432">
    <property type="entry name" value="Unplaced genomic scaffold supercont2.10, whole genome shotgun sequence"/>
    <property type="match status" value="1"/>
</dbReference>
<dbReference type="Gene3D" id="3.40.50.150">
    <property type="entry name" value="Vaccinia Virus protein VP39"/>
    <property type="match status" value="1"/>
</dbReference>
<evidence type="ECO:0000313" key="8">
    <source>
        <dbReference type="EMBL" id="KIJ38475.1"/>
    </source>
</evidence>
<dbReference type="PANTHER" id="PTHR14741:SF32">
    <property type="entry name" value="TRIMETHYLGUANOSINE SYNTHASE"/>
    <property type="match status" value="1"/>
</dbReference>
<dbReference type="EMBL" id="KN837160">
    <property type="protein sequence ID" value="KIJ38475.1"/>
    <property type="molecule type" value="Genomic_DNA"/>
</dbReference>
<protein>
    <recommendedName>
        <fullName evidence="1">Trimethylguanosine synthase</fullName>
    </recommendedName>
    <alternativeName>
        <fullName evidence="7">Cap-specific guanine-N(2) methyltransferase</fullName>
    </alternativeName>
</protein>
<dbReference type="SUPFAM" id="SSF53335">
    <property type="entry name" value="S-adenosyl-L-methionine-dependent methyltransferases"/>
    <property type="match status" value="1"/>
</dbReference>
<dbReference type="Pfam" id="PF09445">
    <property type="entry name" value="Methyltransf_15"/>
    <property type="match status" value="2"/>
</dbReference>
<dbReference type="InterPro" id="IPR019012">
    <property type="entry name" value="RNA_cap_Gua-N2-MeTrfase"/>
</dbReference>
<evidence type="ECO:0000256" key="5">
    <source>
        <dbReference type="ARBA" id="ARBA00048763"/>
    </source>
</evidence>
<dbReference type="InterPro" id="IPR029063">
    <property type="entry name" value="SAM-dependent_MTases_sf"/>
</dbReference>
<proteinExistence type="inferred from homology"/>
<comment type="catalytic activity">
    <reaction evidence="5">
        <text>a 5'-end (N(2),N(7)-dimethyl 5'-triphosphoguanosine)-ribonucleoside in snRNA + S-adenosyl-L-methionine = a 5'-end (N(2),N(2),N(7)-trimethyl 5'-triphosphoguanosine)-ribonucleoside in snRNA + S-adenosyl-L-homocysteine + H(+)</text>
        <dbReference type="Rhea" id="RHEA:78479"/>
        <dbReference type="Rhea" id="RHEA-COMP:19087"/>
        <dbReference type="Rhea" id="RHEA-COMP:19089"/>
        <dbReference type="ChEBI" id="CHEBI:15378"/>
        <dbReference type="ChEBI" id="CHEBI:57856"/>
        <dbReference type="ChEBI" id="CHEBI:59789"/>
        <dbReference type="ChEBI" id="CHEBI:167623"/>
        <dbReference type="ChEBI" id="CHEBI:172880"/>
    </reaction>
    <physiologicalReaction direction="left-to-right" evidence="5">
        <dbReference type="Rhea" id="RHEA:78480"/>
    </physiologicalReaction>
</comment>
<comment type="catalytic activity">
    <reaction evidence="4">
        <text>a 5'-end (N(7)-methyl 5'-triphosphoguanosine)-ribonucleoside in snoRNA + S-adenosyl-L-methionine = a 5'-end (N(2),N(7)-dimethyl 5'-triphosphoguanosine)-ribonucleoside in snoRNA + S-adenosyl-L-homocysteine + H(+)</text>
        <dbReference type="Rhea" id="RHEA:78475"/>
        <dbReference type="Rhea" id="RHEA-COMP:19086"/>
        <dbReference type="Rhea" id="RHEA-COMP:19088"/>
        <dbReference type="ChEBI" id="CHEBI:15378"/>
        <dbReference type="ChEBI" id="CHEBI:57856"/>
        <dbReference type="ChEBI" id="CHEBI:59789"/>
        <dbReference type="ChEBI" id="CHEBI:156461"/>
        <dbReference type="ChEBI" id="CHEBI:172880"/>
    </reaction>
    <physiologicalReaction direction="left-to-right" evidence="4">
        <dbReference type="Rhea" id="RHEA:78476"/>
    </physiologicalReaction>
</comment>
<dbReference type="PANTHER" id="PTHR14741">
    <property type="entry name" value="S-ADENOSYLMETHIONINE-DEPENDENT METHYLTRANSFERASE RELATED"/>
    <property type="match status" value="1"/>
</dbReference>
<sequence length="337" mass="37377">MGKSKRPNSFLSGLPASVLESLRANQPNTANINNGQSVIGQKRLAEELATTPLPSKKRKVAIEGLLGPGYEKYDATGLVPFYRKPKDVPENLKKYFYQRERLFSLYDEGCLLDEEGWYSVTPEAIADVIAERCRCGIVLDAFCGVGGNAIAFAKTCERVIAIDTSETRLRLARHNAAIYGVEDRIEFILADYTSFAKAYLSLPKNTRPKIDVVFLSPPWGGIDYTVSPVKKNASTIVDVSEADDTDEGSYNLDRISPIHGKELFLLSRRITPHIAYFLPKHVNLQEISGLLPAGARDGKAEPQEKIEIQEAWMGTKLKAVTCYFGGLVDGQEKFHPF</sequence>
<dbReference type="Proteomes" id="UP000054279">
    <property type="component" value="Unassembled WGS sequence"/>
</dbReference>
<comment type="catalytic activity">
    <reaction evidence="6">
        <text>a 5'-end (N(7)-methyl 5'-triphosphoguanosine)-ribonucleoside in snRNA + S-adenosyl-L-methionine = a 5'-end (N(2),N(7)-dimethyl 5'-triphosphoguanosine)-ribonucleoside in snRNA + S-adenosyl-L-homocysteine + H(+)</text>
        <dbReference type="Rhea" id="RHEA:78471"/>
        <dbReference type="Rhea" id="RHEA-COMP:19085"/>
        <dbReference type="Rhea" id="RHEA-COMP:19087"/>
        <dbReference type="ChEBI" id="CHEBI:15378"/>
        <dbReference type="ChEBI" id="CHEBI:57856"/>
        <dbReference type="ChEBI" id="CHEBI:59789"/>
        <dbReference type="ChEBI" id="CHEBI:156461"/>
        <dbReference type="ChEBI" id="CHEBI:172880"/>
    </reaction>
    <physiologicalReaction direction="left-to-right" evidence="6">
        <dbReference type="Rhea" id="RHEA:78472"/>
    </physiologicalReaction>
</comment>
<evidence type="ECO:0000256" key="3">
    <source>
        <dbReference type="ARBA" id="ARBA00047418"/>
    </source>
</evidence>
<evidence type="ECO:0000256" key="1">
    <source>
        <dbReference type="ARBA" id="ARBA00018517"/>
    </source>
</evidence>
<dbReference type="GO" id="GO:0071164">
    <property type="term" value="F:RNA cap trimethylguanosine synthase activity"/>
    <property type="evidence" value="ECO:0007669"/>
    <property type="project" value="TreeGrafter"/>
</dbReference>
<accession>A0A0C9VL23</accession>
<comment type="catalytic activity">
    <reaction evidence="3">
        <text>a 5'-end (N(2),N(7)-dimethyl 5'-triphosphoguanosine)-ribonucleoside in snoRNA + S-adenosyl-L-methionine = a 5'-end (N(2),N(2),N(7)-trimethyl 5'-triphosphoguanosine)-ribonucleoside in snoRNA + S-adenosyl-L-homocysteine + H(+)</text>
        <dbReference type="Rhea" id="RHEA:78507"/>
        <dbReference type="Rhea" id="RHEA-COMP:19088"/>
        <dbReference type="Rhea" id="RHEA-COMP:19090"/>
        <dbReference type="ChEBI" id="CHEBI:15378"/>
        <dbReference type="ChEBI" id="CHEBI:57856"/>
        <dbReference type="ChEBI" id="CHEBI:59789"/>
        <dbReference type="ChEBI" id="CHEBI:167623"/>
        <dbReference type="ChEBI" id="CHEBI:172880"/>
    </reaction>
    <physiologicalReaction direction="left-to-right" evidence="3">
        <dbReference type="Rhea" id="RHEA:78508"/>
    </physiologicalReaction>
</comment>
<reference evidence="8 9" key="1">
    <citation type="submission" date="2014-06" db="EMBL/GenBank/DDBJ databases">
        <title>Evolutionary Origins and Diversification of the Mycorrhizal Mutualists.</title>
        <authorList>
            <consortium name="DOE Joint Genome Institute"/>
            <consortium name="Mycorrhizal Genomics Consortium"/>
            <person name="Kohler A."/>
            <person name="Kuo A."/>
            <person name="Nagy L.G."/>
            <person name="Floudas D."/>
            <person name="Copeland A."/>
            <person name="Barry K.W."/>
            <person name="Cichocki N."/>
            <person name="Veneault-Fourrey C."/>
            <person name="LaButti K."/>
            <person name="Lindquist E.A."/>
            <person name="Lipzen A."/>
            <person name="Lundell T."/>
            <person name="Morin E."/>
            <person name="Murat C."/>
            <person name="Riley R."/>
            <person name="Ohm R."/>
            <person name="Sun H."/>
            <person name="Tunlid A."/>
            <person name="Henrissat B."/>
            <person name="Grigoriev I.V."/>
            <person name="Hibbett D.S."/>
            <person name="Martin F."/>
        </authorList>
    </citation>
    <scope>NUCLEOTIDE SEQUENCE [LARGE SCALE GENOMIC DNA]</scope>
    <source>
        <strain evidence="8 9">SS14</strain>
    </source>
</reference>
<dbReference type="GO" id="GO:0005634">
    <property type="term" value="C:nucleus"/>
    <property type="evidence" value="ECO:0007669"/>
    <property type="project" value="TreeGrafter"/>
</dbReference>
<evidence type="ECO:0000313" key="9">
    <source>
        <dbReference type="Proteomes" id="UP000054279"/>
    </source>
</evidence>
<evidence type="ECO:0000256" key="4">
    <source>
        <dbReference type="ARBA" id="ARBA00048740"/>
    </source>
</evidence>
<dbReference type="HOGENOM" id="CLU_029658_3_0_1"/>
<evidence type="ECO:0000256" key="6">
    <source>
        <dbReference type="ARBA" id="ARBA00049075"/>
    </source>
</evidence>
<keyword evidence="9" id="KW-1185">Reference proteome</keyword>
<organism evidence="8 9">
    <name type="scientific">Sphaerobolus stellatus (strain SS14)</name>
    <dbReference type="NCBI Taxonomy" id="990650"/>
    <lineage>
        <taxon>Eukaryota</taxon>
        <taxon>Fungi</taxon>
        <taxon>Dikarya</taxon>
        <taxon>Basidiomycota</taxon>
        <taxon>Agaricomycotina</taxon>
        <taxon>Agaricomycetes</taxon>
        <taxon>Phallomycetidae</taxon>
        <taxon>Geastrales</taxon>
        <taxon>Sphaerobolaceae</taxon>
        <taxon>Sphaerobolus</taxon>
    </lineage>
</organism>
<evidence type="ECO:0000256" key="2">
    <source>
        <dbReference type="ARBA" id="ARBA00025783"/>
    </source>
</evidence>